<name>A0A7C1ZMN3_DESA2</name>
<reference evidence="2" key="1">
    <citation type="journal article" date="2020" name="mSystems">
        <title>Genome- and Community-Level Interaction Insights into Carbon Utilization and Element Cycling Functions of Hydrothermarchaeota in Hydrothermal Sediment.</title>
        <authorList>
            <person name="Zhou Z."/>
            <person name="Liu Y."/>
            <person name="Xu W."/>
            <person name="Pan J."/>
            <person name="Luo Z.H."/>
            <person name="Li M."/>
        </authorList>
    </citation>
    <scope>NUCLEOTIDE SEQUENCE [LARGE SCALE GENOMIC DNA]</scope>
    <source>
        <strain evidence="2">HyVt-389</strain>
    </source>
</reference>
<comment type="caution">
    <text evidence="2">The sequence shown here is derived from an EMBL/GenBank/DDBJ whole genome shotgun (WGS) entry which is preliminary data.</text>
</comment>
<dbReference type="EMBL" id="DRIH01000056">
    <property type="protein sequence ID" value="HEC67509.1"/>
    <property type="molecule type" value="Genomic_DNA"/>
</dbReference>
<gene>
    <name evidence="2" type="ORF">ENI35_01645</name>
</gene>
<keyword evidence="1" id="KW-0732">Signal</keyword>
<evidence type="ECO:0000256" key="1">
    <source>
        <dbReference type="SAM" id="SignalP"/>
    </source>
</evidence>
<sequence>MKLSKVLVVLSLVMGLVFMAGNVKAATSLDNVPGFIVAGIWEGTDSGIGTIFMLKNTNDTYYYKVHYVIYGECSKHVADSDIVLSPKDSTALHIYFENGTMKIVENKYEETEGPTTSVQGNFSADADGYYRGYAVFYIEKRSTNGTDWRDPTTGDNVLALSISILNQDSWYTGINGVAVQLEGSDTVPGDADDARDYLDVTLQEANWDGRWYASSIWNGQLLVCFPGNKSSACEYTIKGNNWDEDENPHSFELTVQEVARIPITGNFSTEVEQWIAAYGDADTGWVQIEEATNGTDPVGMFGLIILEEPQINAADVLPLWHQED</sequence>
<protein>
    <submittedName>
        <fullName evidence="2">Uncharacterized protein</fullName>
    </submittedName>
</protein>
<dbReference type="AlphaFoldDB" id="A0A7C1ZMN3"/>
<feature type="chain" id="PRO_5027787989" evidence="1">
    <location>
        <begin position="26"/>
        <end position="324"/>
    </location>
</feature>
<evidence type="ECO:0000313" key="2">
    <source>
        <dbReference type="EMBL" id="HEC67509.1"/>
    </source>
</evidence>
<feature type="signal peptide" evidence="1">
    <location>
        <begin position="1"/>
        <end position="25"/>
    </location>
</feature>
<proteinExistence type="predicted"/>
<accession>A0A7C1ZMN3</accession>
<dbReference type="Proteomes" id="UP000885738">
    <property type="component" value="Unassembled WGS sequence"/>
</dbReference>
<organism evidence="2">
    <name type="scientific">Desulfofervidus auxilii</name>
    <dbReference type="NCBI Taxonomy" id="1621989"/>
    <lineage>
        <taxon>Bacteria</taxon>
        <taxon>Pseudomonadati</taxon>
        <taxon>Thermodesulfobacteriota</taxon>
        <taxon>Candidatus Desulfofervidia</taxon>
        <taxon>Candidatus Desulfofervidales</taxon>
        <taxon>Candidatus Desulfofervidaceae</taxon>
        <taxon>Candidatus Desulfofervidus</taxon>
    </lineage>
</organism>